<accession>A0ABD2N035</accession>
<proteinExistence type="predicted"/>
<keyword evidence="1" id="KW-0472">Membrane</keyword>
<gene>
    <name evidence="2" type="ORF">HHI36_022517</name>
    <name evidence="3" type="ORF">HHI36_022530</name>
</gene>
<evidence type="ECO:0000313" key="3">
    <source>
        <dbReference type="EMBL" id="KAL3272068.1"/>
    </source>
</evidence>
<keyword evidence="4" id="KW-1185">Reference proteome</keyword>
<dbReference type="EMBL" id="JABFTP020000042">
    <property type="protein sequence ID" value="KAL3272068.1"/>
    <property type="molecule type" value="Genomic_DNA"/>
</dbReference>
<keyword evidence="1" id="KW-1133">Transmembrane helix</keyword>
<evidence type="ECO:0000313" key="2">
    <source>
        <dbReference type="EMBL" id="KAL3272055.1"/>
    </source>
</evidence>
<dbReference type="AlphaFoldDB" id="A0ABD2N035"/>
<reference evidence="3" key="2">
    <citation type="submission" date="2024-03" db="EMBL/GenBank/DDBJ databases">
        <title>Genomics of ladybird beetles.</title>
        <authorList>
            <person name="Li H.-S."/>
            <person name="Huang Y.-H."/>
        </authorList>
    </citation>
    <scope>NUCLEOTIDE SEQUENCE</scope>
    <source>
        <strain evidence="3">SYSU2018</strain>
        <tissue evidence="3">Whole body of male adult</tissue>
    </source>
</reference>
<organism evidence="3 4">
    <name type="scientific">Cryptolaemus montrouzieri</name>
    <dbReference type="NCBI Taxonomy" id="559131"/>
    <lineage>
        <taxon>Eukaryota</taxon>
        <taxon>Metazoa</taxon>
        <taxon>Ecdysozoa</taxon>
        <taxon>Arthropoda</taxon>
        <taxon>Hexapoda</taxon>
        <taxon>Insecta</taxon>
        <taxon>Pterygota</taxon>
        <taxon>Neoptera</taxon>
        <taxon>Endopterygota</taxon>
        <taxon>Coleoptera</taxon>
        <taxon>Polyphaga</taxon>
        <taxon>Cucujiformia</taxon>
        <taxon>Coccinelloidea</taxon>
        <taxon>Coccinellidae</taxon>
        <taxon>Scymninae</taxon>
        <taxon>Scymnini</taxon>
        <taxon>Cryptolaemus</taxon>
    </lineage>
</organism>
<protein>
    <submittedName>
        <fullName evidence="3">Uncharacterized protein</fullName>
    </submittedName>
</protein>
<comment type="caution">
    <text evidence="3">The sequence shown here is derived from an EMBL/GenBank/DDBJ whole genome shotgun (WGS) entry which is preliminary data.</text>
</comment>
<name>A0ABD2N035_9CUCU</name>
<feature type="transmembrane region" description="Helical" evidence="1">
    <location>
        <begin position="103"/>
        <end position="122"/>
    </location>
</feature>
<evidence type="ECO:0000256" key="1">
    <source>
        <dbReference type="SAM" id="Phobius"/>
    </source>
</evidence>
<sequence>MSSKSPTKVLEECSNKIIHELVVGSMLISSDKLCKIIIDDVIFENTFNNFSHKFPNIEITHYYPSKTVNLEQKHLEDFKNLQVEAKNLNTKIELHPLVHVTHISITVLLLITVSIGCSFFLWKKFSLYKFSKTDQEMGKYEEGVHLNDLYPRLPTAPAQDEDVLT</sequence>
<reference evidence="3 4" key="1">
    <citation type="journal article" date="2021" name="BMC Biol.">
        <title>Horizontally acquired antibacterial genes associated with adaptive radiation of ladybird beetles.</title>
        <authorList>
            <person name="Li H.S."/>
            <person name="Tang X.F."/>
            <person name="Huang Y.H."/>
            <person name="Xu Z.Y."/>
            <person name="Chen M.L."/>
            <person name="Du X.Y."/>
            <person name="Qiu B.Y."/>
            <person name="Chen P.T."/>
            <person name="Zhang W."/>
            <person name="Slipinski A."/>
            <person name="Escalona H.E."/>
            <person name="Waterhouse R.M."/>
            <person name="Zwick A."/>
            <person name="Pang H."/>
        </authorList>
    </citation>
    <scope>NUCLEOTIDE SEQUENCE [LARGE SCALE GENOMIC DNA]</scope>
    <source>
        <strain evidence="3">SYSU2018</strain>
    </source>
</reference>
<dbReference type="EMBL" id="JABFTP020000042">
    <property type="protein sequence ID" value="KAL3272055.1"/>
    <property type="molecule type" value="Genomic_DNA"/>
</dbReference>
<dbReference type="Proteomes" id="UP001516400">
    <property type="component" value="Unassembled WGS sequence"/>
</dbReference>
<evidence type="ECO:0000313" key="4">
    <source>
        <dbReference type="Proteomes" id="UP001516400"/>
    </source>
</evidence>
<keyword evidence="1" id="KW-0812">Transmembrane</keyword>